<dbReference type="RefSeq" id="WP_109657873.1">
    <property type="nucleotide sequence ID" value="NZ_CP029145.1"/>
</dbReference>
<feature type="region of interest" description="Disordered" evidence="1">
    <location>
        <begin position="78"/>
        <end position="102"/>
    </location>
</feature>
<keyword evidence="3" id="KW-1185">Reference proteome</keyword>
<dbReference type="EMBL" id="CP029145">
    <property type="protein sequence ID" value="AWM34851.1"/>
    <property type="molecule type" value="Genomic_DNA"/>
</dbReference>
<evidence type="ECO:0000256" key="1">
    <source>
        <dbReference type="SAM" id="MobiDB-lite"/>
    </source>
</evidence>
<dbReference type="AlphaFoldDB" id="A0A2Z3GQW4"/>
<dbReference type="KEGG" id="hnv:DDQ68_19955"/>
<sequence length="102" mass="10984">MPDPTVRPTPDEEWEDLMHQLRQRPQALPRPFFYPRVRARLAAGPAAERPALPGWLRRPAYAVLCGAVVLVLSGDGAAERPAAGAPRGASGLSGSPTRPLPR</sequence>
<feature type="compositionally biased region" description="Low complexity" evidence="1">
    <location>
        <begin position="78"/>
        <end position="96"/>
    </location>
</feature>
<proteinExistence type="predicted"/>
<name>A0A2Z3GQW4_9BACT</name>
<evidence type="ECO:0000313" key="2">
    <source>
        <dbReference type="EMBL" id="AWM34851.1"/>
    </source>
</evidence>
<gene>
    <name evidence="2" type="ORF">DDQ68_19955</name>
</gene>
<organism evidence="2 3">
    <name type="scientific">Hymenobacter nivis</name>
    <dbReference type="NCBI Taxonomy" id="1850093"/>
    <lineage>
        <taxon>Bacteria</taxon>
        <taxon>Pseudomonadati</taxon>
        <taxon>Bacteroidota</taxon>
        <taxon>Cytophagia</taxon>
        <taxon>Cytophagales</taxon>
        <taxon>Hymenobacteraceae</taxon>
        <taxon>Hymenobacter</taxon>
    </lineage>
</organism>
<protein>
    <submittedName>
        <fullName evidence="2">Uncharacterized protein</fullName>
    </submittedName>
</protein>
<accession>A0A2Z3GQW4</accession>
<reference evidence="3" key="1">
    <citation type="submission" date="2018-04" db="EMBL/GenBank/DDBJ databases">
        <title>Complete genome of Antarctic heterotrophic bacterium Hymenobacter nivis.</title>
        <authorList>
            <person name="Terashima M."/>
        </authorList>
    </citation>
    <scope>NUCLEOTIDE SEQUENCE [LARGE SCALE GENOMIC DNA]</scope>
    <source>
        <strain evidence="3">NBRC 111535</strain>
    </source>
</reference>
<dbReference type="Proteomes" id="UP000245999">
    <property type="component" value="Chromosome"/>
</dbReference>
<dbReference type="OrthoDB" id="886712at2"/>
<evidence type="ECO:0000313" key="3">
    <source>
        <dbReference type="Proteomes" id="UP000245999"/>
    </source>
</evidence>